<dbReference type="GO" id="GO:0016787">
    <property type="term" value="F:hydrolase activity"/>
    <property type="evidence" value="ECO:0007669"/>
    <property type="project" value="UniProtKB-KW"/>
</dbReference>
<reference evidence="1" key="1">
    <citation type="submission" date="2022-10" db="EMBL/GenBank/DDBJ databases">
        <title>Description of microaerobic benzene degrading bacteria.</title>
        <authorList>
            <person name="Bedics A."/>
            <person name="Tancsics A."/>
            <person name="Banerjee S."/>
        </authorList>
    </citation>
    <scope>NUCLEOTIDE SEQUENCE</scope>
    <source>
        <strain evidence="1">D2M1</strain>
    </source>
</reference>
<comment type="caution">
    <text evidence="1">The sequence shown here is derived from an EMBL/GenBank/DDBJ whole genome shotgun (WGS) entry which is preliminary data.</text>
</comment>
<name>A0ABT5S1V0_9BURK</name>
<gene>
    <name evidence="1" type="ORF">OIN59_20890</name>
</gene>
<dbReference type="Gene3D" id="3.40.50.1820">
    <property type="entry name" value="alpha/beta hydrolase"/>
    <property type="match status" value="1"/>
</dbReference>
<keyword evidence="1" id="KW-0378">Hydrolase</keyword>
<dbReference type="SUPFAM" id="SSF53474">
    <property type="entry name" value="alpha/beta-Hydrolases"/>
    <property type="match status" value="1"/>
</dbReference>
<evidence type="ECO:0000313" key="2">
    <source>
        <dbReference type="Proteomes" id="UP001148932"/>
    </source>
</evidence>
<dbReference type="RefSeq" id="WP_274113475.1">
    <property type="nucleotide sequence ID" value="NZ_JAPCKI010000017.1"/>
</dbReference>
<organism evidence="1 2">
    <name type="scientific">Acidovorax benzenivorans</name>
    <dbReference type="NCBI Taxonomy" id="2987520"/>
    <lineage>
        <taxon>Bacteria</taxon>
        <taxon>Pseudomonadati</taxon>
        <taxon>Pseudomonadota</taxon>
        <taxon>Betaproteobacteria</taxon>
        <taxon>Burkholderiales</taxon>
        <taxon>Comamonadaceae</taxon>
        <taxon>Acidovorax</taxon>
    </lineage>
</organism>
<keyword evidence="2" id="KW-1185">Reference proteome</keyword>
<accession>A0ABT5S1V0</accession>
<dbReference type="Pfam" id="PF06821">
    <property type="entry name" value="Ser_hydrolase"/>
    <property type="match status" value="1"/>
</dbReference>
<sequence>MTTRPVLLIPGIYNSGPQHWQSLWQTRHAGVARVQQADWDHPDCDTWVRTLDDTIAASPQPPILVAHSLGCLVAVHWAARHHRPVHALLLVAVPDPDGPNFPADAKGFAPLPPTLPALPVLPRRVLMSSTSDPYSTPAFSAQRAHAWSAEHVVLGALGHVNADSGLGDWPQGWEQVVRWRIE</sequence>
<dbReference type="Proteomes" id="UP001148932">
    <property type="component" value="Unassembled WGS sequence"/>
</dbReference>
<dbReference type="InterPro" id="IPR010662">
    <property type="entry name" value="RBBP9/YdeN"/>
</dbReference>
<dbReference type="InterPro" id="IPR029058">
    <property type="entry name" value="AB_hydrolase_fold"/>
</dbReference>
<evidence type="ECO:0000313" key="1">
    <source>
        <dbReference type="EMBL" id="MDD2179904.1"/>
    </source>
</evidence>
<dbReference type="EMBL" id="JAPCKI010000017">
    <property type="protein sequence ID" value="MDD2179904.1"/>
    <property type="molecule type" value="Genomic_DNA"/>
</dbReference>
<protein>
    <submittedName>
        <fullName evidence="1">Alpha/beta fold hydrolase</fullName>
    </submittedName>
</protein>
<proteinExistence type="predicted"/>